<evidence type="ECO:0000313" key="2">
    <source>
        <dbReference type="Proteomes" id="UP001607303"/>
    </source>
</evidence>
<accession>A0ABD2AS61</accession>
<dbReference type="AlphaFoldDB" id="A0ABD2AS61"/>
<dbReference type="Proteomes" id="UP001607303">
    <property type="component" value="Unassembled WGS sequence"/>
</dbReference>
<keyword evidence="2" id="KW-1185">Reference proteome</keyword>
<evidence type="ECO:0000313" key="1">
    <source>
        <dbReference type="EMBL" id="KAL2723436.1"/>
    </source>
</evidence>
<protein>
    <submittedName>
        <fullName evidence="1">Uncharacterized protein</fullName>
    </submittedName>
</protein>
<sequence>MVDVGDSYSLNLGLPYLLGHREHSGISWKRKSLVKQPRSRILGDDGTQESREESAAIVIEAYEWKAIPVAYVSDFSYEAFRK</sequence>
<comment type="caution">
    <text evidence="1">The sequence shown here is derived from an EMBL/GenBank/DDBJ whole genome shotgun (WGS) entry which is preliminary data.</text>
</comment>
<proteinExistence type="predicted"/>
<gene>
    <name evidence="1" type="ORF">V1477_019287</name>
</gene>
<reference evidence="1 2" key="1">
    <citation type="journal article" date="2024" name="Ann. Entomol. Soc. Am.">
        <title>Genomic analyses of the southern and eastern yellowjacket wasps (Hymenoptera: Vespidae) reveal evolutionary signatures of social life.</title>
        <authorList>
            <person name="Catto M.A."/>
            <person name="Caine P.B."/>
            <person name="Orr S.E."/>
            <person name="Hunt B.G."/>
            <person name="Goodisman M.A.D."/>
        </authorList>
    </citation>
    <scope>NUCLEOTIDE SEQUENCE [LARGE SCALE GENOMIC DNA]</scope>
    <source>
        <strain evidence="1">232</strain>
        <tissue evidence="1">Head and thorax</tissue>
    </source>
</reference>
<dbReference type="EMBL" id="JAYRBN010000114">
    <property type="protein sequence ID" value="KAL2723436.1"/>
    <property type="molecule type" value="Genomic_DNA"/>
</dbReference>
<organism evidence="1 2">
    <name type="scientific">Vespula maculifrons</name>
    <name type="common">Eastern yellow jacket</name>
    <name type="synonym">Wasp</name>
    <dbReference type="NCBI Taxonomy" id="7453"/>
    <lineage>
        <taxon>Eukaryota</taxon>
        <taxon>Metazoa</taxon>
        <taxon>Ecdysozoa</taxon>
        <taxon>Arthropoda</taxon>
        <taxon>Hexapoda</taxon>
        <taxon>Insecta</taxon>
        <taxon>Pterygota</taxon>
        <taxon>Neoptera</taxon>
        <taxon>Endopterygota</taxon>
        <taxon>Hymenoptera</taxon>
        <taxon>Apocrita</taxon>
        <taxon>Aculeata</taxon>
        <taxon>Vespoidea</taxon>
        <taxon>Vespidae</taxon>
        <taxon>Vespinae</taxon>
        <taxon>Vespula</taxon>
    </lineage>
</organism>
<name>A0ABD2AS61_VESMC</name>